<dbReference type="GO" id="GO:0008270">
    <property type="term" value="F:zinc ion binding"/>
    <property type="evidence" value="ECO:0007669"/>
    <property type="project" value="InterPro"/>
</dbReference>
<dbReference type="GO" id="GO:0008835">
    <property type="term" value="F:diaminohydroxyphosphoribosylaminopyrimidine deaminase activity"/>
    <property type="evidence" value="ECO:0007669"/>
    <property type="project" value="UniProtKB-EC"/>
</dbReference>
<dbReference type="AlphaFoldDB" id="A0A1I5ZXK5"/>
<protein>
    <recommendedName>
        <fullName evidence="2">diaminohydroxyphosphoribosylaminopyrimidine deaminase</fullName>
        <ecNumber evidence="2">3.5.4.26</ecNumber>
    </recommendedName>
</protein>
<gene>
    <name evidence="7" type="ORF">SAMN05421853_1139</name>
</gene>
<sequence length="252" mass="26821">MCQTRPRSDLHWMRRALRLAGQKRGYVWPNPPVGCVIVRDNRVVAEAATHAGGRPHAERKALDQAGVEARGATLFVTLEPCCHWGVTPPCADAIVDAGVARVVCAVGDPDPRVNGGGFERLRAAGVDVEVGLCADEAARVLSGFFHRVRHGVPDVVVVERTLDRIPTCADALLVSSTGGMRLATRRSGTMVITPVPEDRTDAVLIWMGELGLTTVAVLRGDPASHFIVRRGSSSLADRSEAAPRGAATRAVS</sequence>
<reference evidence="8" key="1">
    <citation type="submission" date="2016-10" db="EMBL/GenBank/DDBJ databases">
        <authorList>
            <person name="Varghese N."/>
            <person name="Submissions S."/>
        </authorList>
    </citation>
    <scope>NUCLEOTIDE SEQUENCE [LARGE SCALE GENOMIC DNA]</scope>
    <source>
        <strain evidence="8">JCM 10271</strain>
    </source>
</reference>
<evidence type="ECO:0000256" key="4">
    <source>
        <dbReference type="ARBA" id="ARBA00022723"/>
    </source>
</evidence>
<keyword evidence="8" id="KW-1185">Reference proteome</keyword>
<dbReference type="Gene3D" id="3.40.140.10">
    <property type="entry name" value="Cytidine Deaminase, domain 2"/>
    <property type="match status" value="1"/>
</dbReference>
<accession>A0A1I5ZXK5</accession>
<dbReference type="PANTHER" id="PTHR11079">
    <property type="entry name" value="CYTOSINE DEAMINASE FAMILY MEMBER"/>
    <property type="match status" value="1"/>
</dbReference>
<proteinExistence type="predicted"/>
<dbReference type="GO" id="GO:0009231">
    <property type="term" value="P:riboflavin biosynthetic process"/>
    <property type="evidence" value="ECO:0007669"/>
    <property type="project" value="UniProtKB-UniPathway"/>
</dbReference>
<dbReference type="Pfam" id="PF00383">
    <property type="entry name" value="dCMP_cyt_deam_1"/>
    <property type="match status" value="1"/>
</dbReference>
<dbReference type="EMBL" id="FOXV01000013">
    <property type="protein sequence ID" value="SFQ61130.1"/>
    <property type="molecule type" value="Genomic_DNA"/>
</dbReference>
<dbReference type="EC" id="3.5.4.26" evidence="2"/>
<dbReference type="NCBIfam" id="TIGR00326">
    <property type="entry name" value="eubact_ribD"/>
    <property type="match status" value="1"/>
</dbReference>
<dbReference type="Proteomes" id="UP000243106">
    <property type="component" value="Unassembled WGS sequence"/>
</dbReference>
<dbReference type="PROSITE" id="PS51747">
    <property type="entry name" value="CYT_DCMP_DEAMINASES_2"/>
    <property type="match status" value="1"/>
</dbReference>
<organism evidence="7 8">
    <name type="scientific">Roseivivax halotolerans</name>
    <dbReference type="NCBI Taxonomy" id="93684"/>
    <lineage>
        <taxon>Bacteria</taxon>
        <taxon>Pseudomonadati</taxon>
        <taxon>Pseudomonadota</taxon>
        <taxon>Alphaproteobacteria</taxon>
        <taxon>Rhodobacterales</taxon>
        <taxon>Roseobacteraceae</taxon>
        <taxon>Roseivivax</taxon>
    </lineage>
</organism>
<evidence type="ECO:0000256" key="3">
    <source>
        <dbReference type="ARBA" id="ARBA00022619"/>
    </source>
</evidence>
<evidence type="ECO:0000256" key="2">
    <source>
        <dbReference type="ARBA" id="ARBA00012766"/>
    </source>
</evidence>
<dbReference type="InterPro" id="IPR016192">
    <property type="entry name" value="APOBEC/CMP_deaminase_Zn-bd"/>
</dbReference>
<dbReference type="UniPathway" id="UPA00275">
    <property type="reaction ID" value="UER00401"/>
</dbReference>
<evidence type="ECO:0000313" key="7">
    <source>
        <dbReference type="EMBL" id="SFQ61130.1"/>
    </source>
</evidence>
<evidence type="ECO:0000256" key="5">
    <source>
        <dbReference type="ARBA" id="ARBA00022833"/>
    </source>
</evidence>
<dbReference type="STRING" id="93684.SAMN05421853_1139"/>
<evidence type="ECO:0000259" key="6">
    <source>
        <dbReference type="PROSITE" id="PS51747"/>
    </source>
</evidence>
<evidence type="ECO:0000313" key="8">
    <source>
        <dbReference type="Proteomes" id="UP000243106"/>
    </source>
</evidence>
<keyword evidence="3" id="KW-0686">Riboflavin biosynthesis</keyword>
<dbReference type="CDD" id="cd01284">
    <property type="entry name" value="Riboflavin_deaminase-reductase"/>
    <property type="match status" value="1"/>
</dbReference>
<dbReference type="PANTHER" id="PTHR11079:SF162">
    <property type="entry name" value="RIBOFLAVIN BIOSYNTHESIS PROTEIN PYRD, CHLOROPLASTIC"/>
    <property type="match status" value="1"/>
</dbReference>
<name>A0A1I5ZXK5_9RHOB</name>
<feature type="domain" description="CMP/dCMP-type deaminase" evidence="6">
    <location>
        <begin position="7"/>
        <end position="121"/>
    </location>
</feature>
<dbReference type="InterPro" id="IPR004794">
    <property type="entry name" value="Eubact_RibD"/>
</dbReference>
<dbReference type="InterPro" id="IPR002125">
    <property type="entry name" value="CMP_dCMP_dom"/>
</dbReference>
<keyword evidence="5" id="KW-0862">Zinc</keyword>
<dbReference type="SUPFAM" id="SSF53927">
    <property type="entry name" value="Cytidine deaminase-like"/>
    <property type="match status" value="1"/>
</dbReference>
<dbReference type="PROSITE" id="PS00903">
    <property type="entry name" value="CYT_DCMP_DEAMINASES_1"/>
    <property type="match status" value="1"/>
</dbReference>
<comment type="pathway">
    <text evidence="1">Cofactor biosynthesis; riboflavin biosynthesis; 5-amino-6-(D-ribitylamino)uracil from GTP: step 2/4.</text>
</comment>
<evidence type="ECO:0000256" key="1">
    <source>
        <dbReference type="ARBA" id="ARBA00004882"/>
    </source>
</evidence>
<keyword evidence="4" id="KW-0479">Metal-binding</keyword>
<dbReference type="InterPro" id="IPR016193">
    <property type="entry name" value="Cytidine_deaminase-like"/>
</dbReference>